<organism evidence="1 2">
    <name type="scientific">Mycena pura</name>
    <dbReference type="NCBI Taxonomy" id="153505"/>
    <lineage>
        <taxon>Eukaryota</taxon>
        <taxon>Fungi</taxon>
        <taxon>Dikarya</taxon>
        <taxon>Basidiomycota</taxon>
        <taxon>Agaricomycotina</taxon>
        <taxon>Agaricomycetes</taxon>
        <taxon>Agaricomycetidae</taxon>
        <taxon>Agaricales</taxon>
        <taxon>Marasmiineae</taxon>
        <taxon>Mycenaceae</taxon>
        <taxon>Mycena</taxon>
    </lineage>
</organism>
<comment type="caution">
    <text evidence="1">The sequence shown here is derived from an EMBL/GenBank/DDBJ whole genome shotgun (WGS) entry which is preliminary data.</text>
</comment>
<evidence type="ECO:0008006" key="3">
    <source>
        <dbReference type="Google" id="ProtNLM"/>
    </source>
</evidence>
<dbReference type="AlphaFoldDB" id="A0AAD6YM93"/>
<protein>
    <recommendedName>
        <fullName evidence="3">BTB domain-containing protein</fullName>
    </recommendedName>
</protein>
<dbReference type="EMBL" id="JARJCW010000006">
    <property type="protein sequence ID" value="KAJ7223494.1"/>
    <property type="molecule type" value="Genomic_DNA"/>
</dbReference>
<accession>A0AAD6YM93</accession>
<dbReference type="SUPFAM" id="SSF54695">
    <property type="entry name" value="POZ domain"/>
    <property type="match status" value="1"/>
</dbReference>
<dbReference type="InterPro" id="IPR011333">
    <property type="entry name" value="SKP1/BTB/POZ_sf"/>
</dbReference>
<dbReference type="Gene3D" id="3.30.710.10">
    <property type="entry name" value="Potassium Channel Kv1.1, Chain A"/>
    <property type="match status" value="1"/>
</dbReference>
<reference evidence="1" key="1">
    <citation type="submission" date="2023-03" db="EMBL/GenBank/DDBJ databases">
        <title>Massive genome expansion in bonnet fungi (Mycena s.s.) driven by repeated elements and novel gene families across ecological guilds.</title>
        <authorList>
            <consortium name="Lawrence Berkeley National Laboratory"/>
            <person name="Harder C.B."/>
            <person name="Miyauchi S."/>
            <person name="Viragh M."/>
            <person name="Kuo A."/>
            <person name="Thoen E."/>
            <person name="Andreopoulos B."/>
            <person name="Lu D."/>
            <person name="Skrede I."/>
            <person name="Drula E."/>
            <person name="Henrissat B."/>
            <person name="Morin E."/>
            <person name="Kohler A."/>
            <person name="Barry K."/>
            <person name="LaButti K."/>
            <person name="Morin E."/>
            <person name="Salamov A."/>
            <person name="Lipzen A."/>
            <person name="Mereny Z."/>
            <person name="Hegedus B."/>
            <person name="Baldrian P."/>
            <person name="Stursova M."/>
            <person name="Weitz H."/>
            <person name="Taylor A."/>
            <person name="Grigoriev I.V."/>
            <person name="Nagy L.G."/>
            <person name="Martin F."/>
            <person name="Kauserud H."/>
        </authorList>
    </citation>
    <scope>NUCLEOTIDE SEQUENCE</scope>
    <source>
        <strain evidence="1">9144</strain>
    </source>
</reference>
<evidence type="ECO:0000313" key="2">
    <source>
        <dbReference type="Proteomes" id="UP001219525"/>
    </source>
</evidence>
<sequence>MLPPSPSLGASARSLVAYGDDDSELQRCPNLWFSDCGLVIRADKMLFRVSKDMLAARSPVFADMLSLPQPADVEMIEGCPVVSLPDAAQEVTVFLRAVFDPEFFKPYPSKTDYPTIRGILRLSNKYDVDGLRKRALVHLDSFPTRQTDCCSWIGTRENLFSFINLCREVSALWLLPRAFHMCSDLHPQSIICGSTPPNGTHTVLNQDVQVAVLAGSLILRTEKMSEFFDFIWHPAKIEGCNTPEACLASRNRLRRRVEKAKGMFSPLDFPYDLLLERMSACQVCQKALRKGHKLATRQLEESLPEIFCLPSWSELVAMKASALG</sequence>
<evidence type="ECO:0000313" key="1">
    <source>
        <dbReference type="EMBL" id="KAJ7223494.1"/>
    </source>
</evidence>
<name>A0AAD6YM93_9AGAR</name>
<proteinExistence type="predicted"/>
<keyword evidence="2" id="KW-1185">Reference proteome</keyword>
<gene>
    <name evidence="1" type="ORF">GGX14DRAFT_164842</name>
</gene>
<dbReference type="Proteomes" id="UP001219525">
    <property type="component" value="Unassembled WGS sequence"/>
</dbReference>